<keyword evidence="2 6" id="KW-0812">Transmembrane</keyword>
<proteinExistence type="predicted"/>
<keyword evidence="8" id="KW-1185">Reference proteome</keyword>
<dbReference type="PANTHER" id="PTHR39157:SF1">
    <property type="entry name" value="DOXX FAMILY PROTEIN"/>
    <property type="match status" value="1"/>
</dbReference>
<evidence type="ECO:0000256" key="5">
    <source>
        <dbReference type="SAM" id="MobiDB-lite"/>
    </source>
</evidence>
<dbReference type="RefSeq" id="WP_219668336.1">
    <property type="nucleotide sequence ID" value="NZ_WTFF01000127.1"/>
</dbReference>
<dbReference type="Pfam" id="PF07681">
    <property type="entry name" value="DoxX"/>
    <property type="match status" value="1"/>
</dbReference>
<comment type="subcellular location">
    <subcellularLocation>
        <location evidence="1">Membrane</location>
        <topology evidence="1">Multi-pass membrane protein</topology>
    </subcellularLocation>
</comment>
<keyword evidence="3 6" id="KW-1133">Transmembrane helix</keyword>
<feature type="transmembrane region" description="Helical" evidence="6">
    <location>
        <begin position="193"/>
        <end position="213"/>
    </location>
</feature>
<sequence length="505" mass="52501">MSVDTRTPRFDDQPALSMVKVPCDPAQVIVNHASFRVRLAPSPSARPVKPAGAPGRVPALSGAVAAAAGATRRRAPVVWSGRTGPGDAAATGGLLQAVRDSGRGHDQFDDGGATQVIPRVDLAHDLAADTLPTPTVIGQRTYGDPDDTRTLPPVRDPYGGPPAQAPPGTDRAARPQADTRAQASYYPGRRMNLGVVLLPLRIFLGFISIYAGMGKLCDPVYFDGGERGSMVTWLHTLHPWALAEPLRDFALAHPVGAGLSVAFLQVVVGVLTVLGLWQRVAACIGALLSAALLMTVSWKTVPAYDAPDIIYLAAWSPLIIAGAPVYSLDGRLAGEAWRTLGPRSEVWQLRSRVLRRGAVMATVVCGLTLLIGSLLGGAVRSTTVVTVPGPGQAPTNYLPGQPLPKEAPASRKPAQQERPPTTQAEPSAKPSEPAKPGRTAPGTTDRATTGSQSPTATRGTTGQQAPRTSSTPRQSAPQKAPSTSSGTTSSRTPSSQPGLVGGLLG</sequence>
<accession>A0ABS6Z7Z4</accession>
<evidence type="ECO:0000313" key="8">
    <source>
        <dbReference type="Proteomes" id="UP000812013"/>
    </source>
</evidence>
<gene>
    <name evidence="7" type="ORF">GPJ59_18685</name>
</gene>
<evidence type="ECO:0000256" key="6">
    <source>
        <dbReference type="SAM" id="Phobius"/>
    </source>
</evidence>
<feature type="transmembrane region" description="Helical" evidence="6">
    <location>
        <begin position="358"/>
        <end position="379"/>
    </location>
</feature>
<feature type="region of interest" description="Disordered" evidence="5">
    <location>
        <begin position="133"/>
        <end position="181"/>
    </location>
</feature>
<name>A0ABS6Z7Z4_9ACTN</name>
<evidence type="ECO:0000256" key="1">
    <source>
        <dbReference type="ARBA" id="ARBA00004141"/>
    </source>
</evidence>
<feature type="compositionally biased region" description="Low complexity" evidence="5">
    <location>
        <begin position="482"/>
        <end position="495"/>
    </location>
</feature>
<comment type="caution">
    <text evidence="7">The sequence shown here is derived from an EMBL/GenBank/DDBJ whole genome shotgun (WGS) entry which is preliminary data.</text>
</comment>
<dbReference type="EMBL" id="WTFF01000127">
    <property type="protein sequence ID" value="MBW5483852.1"/>
    <property type="molecule type" value="Genomic_DNA"/>
</dbReference>
<reference evidence="7 8" key="1">
    <citation type="submission" date="2019-12" db="EMBL/GenBank/DDBJ databases">
        <title>Genome sequence of Streptomyces bambusae.</title>
        <authorList>
            <person name="Bansal K."/>
            <person name="Choksket S."/>
            <person name="Korpole S."/>
            <person name="Patil P.B."/>
        </authorList>
    </citation>
    <scope>NUCLEOTIDE SEQUENCE [LARGE SCALE GENOMIC DNA]</scope>
    <source>
        <strain evidence="7 8">SK60</strain>
    </source>
</reference>
<evidence type="ECO:0000256" key="4">
    <source>
        <dbReference type="ARBA" id="ARBA00023136"/>
    </source>
</evidence>
<protein>
    <submittedName>
        <fullName evidence="7">DoxX family membrane protein</fullName>
    </submittedName>
</protein>
<feature type="region of interest" description="Disordered" evidence="5">
    <location>
        <begin position="388"/>
        <end position="505"/>
    </location>
</feature>
<feature type="transmembrane region" description="Helical" evidence="6">
    <location>
        <begin position="280"/>
        <end position="298"/>
    </location>
</feature>
<organism evidence="7 8">
    <name type="scientific">Streptomyces bambusae</name>
    <dbReference type="NCBI Taxonomy" id="1550616"/>
    <lineage>
        <taxon>Bacteria</taxon>
        <taxon>Bacillati</taxon>
        <taxon>Actinomycetota</taxon>
        <taxon>Actinomycetes</taxon>
        <taxon>Kitasatosporales</taxon>
        <taxon>Streptomycetaceae</taxon>
        <taxon>Streptomyces</taxon>
    </lineage>
</organism>
<dbReference type="PANTHER" id="PTHR39157">
    <property type="entry name" value="INTEGRAL MEMBRANE PROTEIN-RELATED"/>
    <property type="match status" value="1"/>
</dbReference>
<evidence type="ECO:0000313" key="7">
    <source>
        <dbReference type="EMBL" id="MBW5483852.1"/>
    </source>
</evidence>
<evidence type="ECO:0000256" key="2">
    <source>
        <dbReference type="ARBA" id="ARBA00022692"/>
    </source>
</evidence>
<feature type="compositionally biased region" description="Polar residues" evidence="5">
    <location>
        <begin position="441"/>
        <end position="481"/>
    </location>
</feature>
<feature type="transmembrane region" description="Helical" evidence="6">
    <location>
        <begin position="251"/>
        <end position="273"/>
    </location>
</feature>
<keyword evidence="4 6" id="KW-0472">Membrane</keyword>
<dbReference type="InterPro" id="IPR032808">
    <property type="entry name" value="DoxX"/>
</dbReference>
<dbReference type="Proteomes" id="UP000812013">
    <property type="component" value="Unassembled WGS sequence"/>
</dbReference>
<evidence type="ECO:0000256" key="3">
    <source>
        <dbReference type="ARBA" id="ARBA00022989"/>
    </source>
</evidence>
<feature type="transmembrane region" description="Helical" evidence="6">
    <location>
        <begin position="310"/>
        <end position="328"/>
    </location>
</feature>